<reference evidence="1 2" key="1">
    <citation type="submission" date="2018-11" db="EMBL/GenBank/DDBJ databases">
        <authorList>
            <person name="Da X."/>
        </authorList>
    </citation>
    <scope>NUCLEOTIDE SEQUENCE [LARGE SCALE GENOMIC DNA]</scope>
    <source>
        <strain evidence="1 2">S14-144</strain>
    </source>
</reference>
<name>A0A3G8ZMS5_9ACTN</name>
<accession>A0A3G8ZMS5</accession>
<dbReference type="OrthoDB" id="10011856at2"/>
<reference evidence="1 2" key="2">
    <citation type="submission" date="2018-12" db="EMBL/GenBank/DDBJ databases">
        <title>Nakamurella antarcticus sp. nov., isolated from Antarctica South Shetland Islands soil.</title>
        <authorList>
            <person name="Peng F."/>
        </authorList>
    </citation>
    <scope>NUCLEOTIDE SEQUENCE [LARGE SCALE GENOMIC DNA]</scope>
    <source>
        <strain evidence="1 2">S14-144</strain>
    </source>
</reference>
<evidence type="ECO:0000313" key="2">
    <source>
        <dbReference type="Proteomes" id="UP000268084"/>
    </source>
</evidence>
<organism evidence="1 2">
    <name type="scientific">Nakamurella antarctica</name>
    <dbReference type="NCBI Taxonomy" id="1902245"/>
    <lineage>
        <taxon>Bacteria</taxon>
        <taxon>Bacillati</taxon>
        <taxon>Actinomycetota</taxon>
        <taxon>Actinomycetes</taxon>
        <taxon>Nakamurellales</taxon>
        <taxon>Nakamurellaceae</taxon>
        <taxon>Nakamurella</taxon>
    </lineage>
</organism>
<dbReference type="GO" id="GO:0003989">
    <property type="term" value="F:acetyl-CoA carboxylase activity"/>
    <property type="evidence" value="ECO:0007669"/>
    <property type="project" value="InterPro"/>
</dbReference>
<evidence type="ECO:0000313" key="1">
    <source>
        <dbReference type="EMBL" id="AZI58550.1"/>
    </source>
</evidence>
<evidence type="ECO:0008006" key="3">
    <source>
        <dbReference type="Google" id="ProtNLM"/>
    </source>
</evidence>
<gene>
    <name evidence="1" type="ORF">EH165_10830</name>
</gene>
<sequence>MTPDRERAVGSTRDRDDEDAAAVIAVIAALATGNSKTSESAPRSAWGSPAHRLGVVAPGQHAWWMSGVGR</sequence>
<dbReference type="Pfam" id="PF13822">
    <property type="entry name" value="ACC_epsilon"/>
    <property type="match status" value="1"/>
</dbReference>
<keyword evidence="2" id="KW-1185">Reference proteome</keyword>
<dbReference type="GO" id="GO:0004658">
    <property type="term" value="F:propionyl-CoA carboxylase activity"/>
    <property type="evidence" value="ECO:0007669"/>
    <property type="project" value="InterPro"/>
</dbReference>
<protein>
    <recommendedName>
        <fullName evidence="3">Acyl-CoA carboxylase epsilon subunit</fullName>
    </recommendedName>
</protein>
<dbReference type="Proteomes" id="UP000268084">
    <property type="component" value="Chromosome"/>
</dbReference>
<dbReference type="RefSeq" id="WP_124799459.1">
    <property type="nucleotide sequence ID" value="NZ_CP034170.1"/>
</dbReference>
<dbReference type="InterPro" id="IPR032716">
    <property type="entry name" value="ACC_epsilon"/>
</dbReference>
<dbReference type="KEGG" id="nak:EH165_10830"/>
<dbReference type="AlphaFoldDB" id="A0A3G8ZMS5"/>
<dbReference type="EMBL" id="CP034170">
    <property type="protein sequence ID" value="AZI58550.1"/>
    <property type="molecule type" value="Genomic_DNA"/>
</dbReference>
<proteinExistence type="predicted"/>